<name>A0AA40SQZ0_9MICO</name>
<accession>A0AA40SQZ0</accession>
<dbReference type="GO" id="GO:0005975">
    <property type="term" value="P:carbohydrate metabolic process"/>
    <property type="evidence" value="ECO:0007669"/>
    <property type="project" value="InterPro"/>
</dbReference>
<comment type="similarity">
    <text evidence="1 4">Belongs to the glycosyl hydrolase 28 family.</text>
</comment>
<dbReference type="GO" id="GO:0004650">
    <property type="term" value="F:polygalacturonase activity"/>
    <property type="evidence" value="ECO:0007669"/>
    <property type="project" value="InterPro"/>
</dbReference>
<sequence length="468" mass="51549">MTDRKDFDPRTFGAVADGSSDDTRAIQSAIDAAAVHSGRVILRGGTFLTGSLFLASGVDFHLDESAVLAATFDQDAYPNTPSRIAGVEMSWPAAILNVIGAENVTVTGGGLIDGRGSHWWDQFWGPDGKSGLLNEYEERGLRWATDYDCRRPRVILVQGSSRVTIQGISIKRSPFWTVHLLYSNDLTVADVRIDENLGPSTDGIDIDSCARVVIERCEISCADDNISIKSGRDANGLRVDRVCEDIDIRHCVFGEGVGLALGSEVSGGVRNVRIHDVEFDGTDYGIRFKSSRARGGFITDVSVERVTLRDVAYPISLQLNWYPLYNTITVPEDHSGEIPESWRVLSEPLPEGVRPTVVRDIAIVDVTSDLDESYDGPSWAFDIDGLPDAPIHRLRLENVSLRARELGRIIGVRDLDLSGVRLEIEHANTVDPNPNDHSLHHQWRARHRTLPRTVRRTSASARAGEVSF</sequence>
<dbReference type="InterPro" id="IPR011050">
    <property type="entry name" value="Pectin_lyase_fold/virulence"/>
</dbReference>
<dbReference type="InterPro" id="IPR051801">
    <property type="entry name" value="GH28_Enzymes"/>
</dbReference>
<dbReference type="InterPro" id="IPR006626">
    <property type="entry name" value="PbH1"/>
</dbReference>
<dbReference type="SMART" id="SM00710">
    <property type="entry name" value="PbH1"/>
    <property type="match status" value="4"/>
</dbReference>
<evidence type="ECO:0000313" key="5">
    <source>
        <dbReference type="EMBL" id="MBB4140812.1"/>
    </source>
</evidence>
<dbReference type="PANTHER" id="PTHR31339:SF9">
    <property type="entry name" value="PLASMIN AND FIBRONECTIN-BINDING PROTEIN A"/>
    <property type="match status" value="1"/>
</dbReference>
<reference evidence="5 6" key="1">
    <citation type="submission" date="2020-08" db="EMBL/GenBank/DDBJ databases">
        <title>Sequencing the genomes of 1000 actinobacteria strains.</title>
        <authorList>
            <person name="Klenk H.-P."/>
        </authorList>
    </citation>
    <scope>NUCLEOTIDE SEQUENCE [LARGE SCALE GENOMIC DNA]</scope>
    <source>
        <strain evidence="5 6">DSM 19600</strain>
    </source>
</reference>
<keyword evidence="6" id="KW-1185">Reference proteome</keyword>
<dbReference type="RefSeq" id="WP_183500285.1">
    <property type="nucleotide sequence ID" value="NZ_BAABCO010000004.1"/>
</dbReference>
<comment type="caution">
    <text evidence="5">The sequence shown here is derived from an EMBL/GenBank/DDBJ whole genome shotgun (WGS) entry which is preliminary data.</text>
</comment>
<keyword evidence="2 4" id="KW-0378">Hydrolase</keyword>
<dbReference type="Pfam" id="PF00295">
    <property type="entry name" value="Glyco_hydro_28"/>
    <property type="match status" value="1"/>
</dbReference>
<evidence type="ECO:0000256" key="2">
    <source>
        <dbReference type="ARBA" id="ARBA00022801"/>
    </source>
</evidence>
<evidence type="ECO:0000256" key="4">
    <source>
        <dbReference type="RuleBase" id="RU361169"/>
    </source>
</evidence>
<gene>
    <name evidence="5" type="ORF">BKA10_002606</name>
</gene>
<evidence type="ECO:0000313" key="6">
    <source>
        <dbReference type="Proteomes" id="UP000549113"/>
    </source>
</evidence>
<dbReference type="PANTHER" id="PTHR31339">
    <property type="entry name" value="PECTIN LYASE-RELATED"/>
    <property type="match status" value="1"/>
</dbReference>
<dbReference type="EMBL" id="JACIFH010000001">
    <property type="protein sequence ID" value="MBB4140812.1"/>
    <property type="molecule type" value="Genomic_DNA"/>
</dbReference>
<dbReference type="Gene3D" id="2.160.20.10">
    <property type="entry name" value="Single-stranded right-handed beta-helix, Pectin lyase-like"/>
    <property type="match status" value="1"/>
</dbReference>
<evidence type="ECO:0000256" key="1">
    <source>
        <dbReference type="ARBA" id="ARBA00008834"/>
    </source>
</evidence>
<keyword evidence="3 4" id="KW-0326">Glycosidase</keyword>
<organism evidence="5 6">
    <name type="scientific">Microbacterium invictum</name>
    <dbReference type="NCBI Taxonomy" id="515415"/>
    <lineage>
        <taxon>Bacteria</taxon>
        <taxon>Bacillati</taxon>
        <taxon>Actinomycetota</taxon>
        <taxon>Actinomycetes</taxon>
        <taxon>Micrococcales</taxon>
        <taxon>Microbacteriaceae</taxon>
        <taxon>Microbacterium</taxon>
    </lineage>
</organism>
<evidence type="ECO:0000256" key="3">
    <source>
        <dbReference type="ARBA" id="ARBA00023295"/>
    </source>
</evidence>
<dbReference type="Proteomes" id="UP000549113">
    <property type="component" value="Unassembled WGS sequence"/>
</dbReference>
<proteinExistence type="inferred from homology"/>
<dbReference type="InterPro" id="IPR012334">
    <property type="entry name" value="Pectin_lyas_fold"/>
</dbReference>
<dbReference type="InterPro" id="IPR000743">
    <property type="entry name" value="Glyco_hydro_28"/>
</dbReference>
<protein>
    <submittedName>
        <fullName evidence="5">Polygalacturonase</fullName>
    </submittedName>
</protein>
<dbReference type="SUPFAM" id="SSF51126">
    <property type="entry name" value="Pectin lyase-like"/>
    <property type="match status" value="1"/>
</dbReference>
<dbReference type="AlphaFoldDB" id="A0AA40SQZ0"/>